<keyword evidence="2" id="KW-0964">Secreted</keyword>
<dbReference type="InterPro" id="IPR047589">
    <property type="entry name" value="DUF11_rpt"/>
</dbReference>
<keyword evidence="7" id="KW-1185">Reference proteome</keyword>
<evidence type="ECO:0000259" key="4">
    <source>
        <dbReference type="Pfam" id="PF01345"/>
    </source>
</evidence>
<dbReference type="Gene3D" id="2.60.40.10">
    <property type="entry name" value="Immunoglobulins"/>
    <property type="match status" value="2"/>
</dbReference>
<dbReference type="InterPro" id="IPR033764">
    <property type="entry name" value="Sdr_B"/>
</dbReference>
<sequence>MLKVYQAPHYQNTQQPLDTRVNKPPFWLSFFPSNSLQPIGFLVGLCLLLSGHLAAQSISGNVFFDGNNNGSRDALETGFPGVVVNAYRAGSLISSEATDNRGNYTLTSGIAMGVSYRLEFILPAGYNDGAAGGGSNTSVQFAKGGDSQINLGIYVPNQCGSDGSTIPRIIAGCIPFGGDVTLASNAYDNHSVGRQSCSLTPHQDDLTKYEIGVPYAITIHKRQKLAILTTLSSPNLSDFPPAPDGATAIYAVDYSGPDFTYKSYKLLAKLSDMGIEASNQFPISPGTNNIGEYGFGGITISEDERYLYIINMGKGNLIRLDISGINYQTIPAGGFTSTSQLPTIEIDIPAAVANCTNGRFRPSALRMYAGKLYIGGICDASASSDNSGLYAKIIELNPSTGASRVVFSHDLTSFNIGDLSATDLPQARWKFPFRTSISDGNPGEKQPFFNDIGFDDTGSIIFTIVDRKVFTTDTNREPGYLLRTWRQDDGTFELESDRKSGPFTSAALIAHSFTGQPANLSVDNGGPGTIAGPKWFFEQGIDIYGDAQSYFNHVNLANGGIFIMPGTKEVVVGFTDPGCVSTSGMRYFDWTNGTTKYGVGLTNVKYFSITGMSAVCDPSPIEIGNYVWKDSNRDGIQDPDEPAIQGATVALYEKCAGTPIATAVTDATGNYYFSSATGQSTSSHIYGVTLNPDSAYCLKVTSLGNTPLVNDLLLTRISPTTGETRGIQNTGQTLSNSDAFLVDGYPTISFTMNSAGQNNHTYDFGFTDEPCSLTTAITASSCDPTTDTYSLTVVSTVANSKETDTLTISVGGITRTFSTSVSFDSQFTTVFSGLSADGQSHTVTVSLPNCSTLTTNYSAPTGCKSLLTLNKLVDRSIAKVGDLLTYKLVLSNTGTGVGSILVRDSLSAGLTYIDESASTPSGTTFTAGNPISLWNVASISAGQSLTLTYQVRVDATGILYNIATIPGDTAKVCTSVPILMCLGDQFELTAPTGKSNYRWYKNGALIGDQSSNSLLVTEPGTYSLQVDNAGSSCPDYSCCPIIFEEDTLPNVQASAIRSTCLGNSARDNGQLVISNFNPAHTYQYSLGATFDSTAALSGPARTIPSNGLLSATLPNPTVAQFYTIRVYNQSGCHADVTVALLPTICDCPASICVPYVLQQTKRPRRIGDPVR</sequence>
<evidence type="ECO:0000313" key="6">
    <source>
        <dbReference type="EMBL" id="NDU93832.1"/>
    </source>
</evidence>
<dbReference type="GO" id="GO:0005576">
    <property type="term" value="C:extracellular region"/>
    <property type="evidence" value="ECO:0007669"/>
    <property type="project" value="UniProtKB-SubCell"/>
</dbReference>
<dbReference type="InterPro" id="IPR051172">
    <property type="entry name" value="Chlamydia_OmcB"/>
</dbReference>
<evidence type="ECO:0000256" key="3">
    <source>
        <dbReference type="ARBA" id="ARBA00022729"/>
    </source>
</evidence>
<comment type="subcellular location">
    <subcellularLocation>
        <location evidence="1">Secreted</location>
    </subcellularLocation>
</comment>
<dbReference type="Proteomes" id="UP000474175">
    <property type="component" value="Unassembled WGS sequence"/>
</dbReference>
<dbReference type="PANTHER" id="PTHR34819:SF5">
    <property type="entry name" value="CONSERVED REPEAT DOMAIN PROTEIN"/>
    <property type="match status" value="1"/>
</dbReference>
<name>A0A6L9L2Z2_9BACT</name>
<gene>
    <name evidence="6" type="ORF">GK108_03030</name>
</gene>
<evidence type="ECO:0000256" key="1">
    <source>
        <dbReference type="ARBA" id="ARBA00004613"/>
    </source>
</evidence>
<evidence type="ECO:0000256" key="2">
    <source>
        <dbReference type="ARBA" id="ARBA00022525"/>
    </source>
</evidence>
<reference evidence="6 7" key="1">
    <citation type="submission" date="2020-02" db="EMBL/GenBank/DDBJ databases">
        <title>Draft genome sequence of two Spirosoma agri KCTC 52727 and Spirosoma terrae KCTC 52035.</title>
        <authorList>
            <person name="Rojas J."/>
            <person name="Ambika Manirajan B."/>
            <person name="Suarez C."/>
            <person name="Ratering S."/>
            <person name="Schnell S."/>
        </authorList>
    </citation>
    <scope>NUCLEOTIDE SEQUENCE [LARGE SCALE GENOMIC DNA]</scope>
    <source>
        <strain evidence="6 7">KCTC 52035</strain>
    </source>
</reference>
<dbReference type="NCBIfam" id="TIGR01451">
    <property type="entry name" value="B_ant_repeat"/>
    <property type="match status" value="1"/>
</dbReference>
<dbReference type="InterPro" id="IPR001434">
    <property type="entry name" value="OmcB-like_DUF11"/>
</dbReference>
<dbReference type="SUPFAM" id="SSF117074">
    <property type="entry name" value="Hypothetical protein PA1324"/>
    <property type="match status" value="2"/>
</dbReference>
<dbReference type="Pfam" id="PF01345">
    <property type="entry name" value="DUF11"/>
    <property type="match status" value="1"/>
</dbReference>
<dbReference type="PANTHER" id="PTHR34819">
    <property type="entry name" value="LARGE CYSTEINE-RICH PERIPLASMIC PROTEIN OMCB"/>
    <property type="match status" value="1"/>
</dbReference>
<dbReference type="Pfam" id="PF17210">
    <property type="entry name" value="SdrD_B"/>
    <property type="match status" value="2"/>
</dbReference>
<feature type="domain" description="DUF11" evidence="4">
    <location>
        <begin position="867"/>
        <end position="968"/>
    </location>
</feature>
<protein>
    <submittedName>
        <fullName evidence="6">DUF11 domain-containing protein</fullName>
    </submittedName>
</protein>
<dbReference type="AlphaFoldDB" id="A0A6L9L2Z2"/>
<accession>A0A6L9L2Z2</accession>
<dbReference type="EMBL" id="JAAFZH010000001">
    <property type="protein sequence ID" value="NDU93832.1"/>
    <property type="molecule type" value="Genomic_DNA"/>
</dbReference>
<keyword evidence="3" id="KW-0732">Signal</keyword>
<dbReference type="RefSeq" id="WP_163942521.1">
    <property type="nucleotide sequence ID" value="NZ_JAAFZH010000001.1"/>
</dbReference>
<comment type="caution">
    <text evidence="6">The sequence shown here is derived from an EMBL/GenBank/DDBJ whole genome shotgun (WGS) entry which is preliminary data.</text>
</comment>
<evidence type="ECO:0000313" key="7">
    <source>
        <dbReference type="Proteomes" id="UP000474175"/>
    </source>
</evidence>
<feature type="domain" description="SD-repeat containing protein B" evidence="5">
    <location>
        <begin position="58"/>
        <end position="138"/>
    </location>
</feature>
<proteinExistence type="predicted"/>
<organism evidence="6 7">
    <name type="scientific">Spirosoma terrae</name>
    <dbReference type="NCBI Taxonomy" id="1968276"/>
    <lineage>
        <taxon>Bacteria</taxon>
        <taxon>Pseudomonadati</taxon>
        <taxon>Bacteroidota</taxon>
        <taxon>Cytophagia</taxon>
        <taxon>Cytophagales</taxon>
        <taxon>Cytophagaceae</taxon>
        <taxon>Spirosoma</taxon>
    </lineage>
</organism>
<feature type="domain" description="SD-repeat containing protein B" evidence="5">
    <location>
        <begin position="622"/>
        <end position="677"/>
    </location>
</feature>
<dbReference type="InterPro" id="IPR013783">
    <property type="entry name" value="Ig-like_fold"/>
</dbReference>
<evidence type="ECO:0000259" key="5">
    <source>
        <dbReference type="Pfam" id="PF17210"/>
    </source>
</evidence>